<comment type="caution">
    <text evidence="2">The sequence shown here is derived from an EMBL/GenBank/DDBJ whole genome shotgun (WGS) entry which is preliminary data.</text>
</comment>
<name>A0ABD3EVP5_9STRA</name>
<organism evidence="2 3">
    <name type="scientific">Phytophthora oleae</name>
    <dbReference type="NCBI Taxonomy" id="2107226"/>
    <lineage>
        <taxon>Eukaryota</taxon>
        <taxon>Sar</taxon>
        <taxon>Stramenopiles</taxon>
        <taxon>Oomycota</taxon>
        <taxon>Peronosporomycetes</taxon>
        <taxon>Peronosporales</taxon>
        <taxon>Peronosporaceae</taxon>
        <taxon>Phytophthora</taxon>
    </lineage>
</organism>
<evidence type="ECO:0000313" key="2">
    <source>
        <dbReference type="EMBL" id="KAL3657079.1"/>
    </source>
</evidence>
<evidence type="ECO:0000313" key="3">
    <source>
        <dbReference type="Proteomes" id="UP001632037"/>
    </source>
</evidence>
<protein>
    <recommendedName>
        <fullName evidence="4">Transposase IS891/IS1136/IS1341 domain-containing protein</fullName>
    </recommendedName>
</protein>
<dbReference type="EMBL" id="JBIMZQ010000069">
    <property type="protein sequence ID" value="KAL3657079.1"/>
    <property type="molecule type" value="Genomic_DNA"/>
</dbReference>
<evidence type="ECO:0000313" key="1">
    <source>
        <dbReference type="EMBL" id="KAL3656535.1"/>
    </source>
</evidence>
<dbReference type="Proteomes" id="UP001632037">
    <property type="component" value="Unassembled WGS sequence"/>
</dbReference>
<reference evidence="2 3" key="1">
    <citation type="submission" date="2024-09" db="EMBL/GenBank/DDBJ databases">
        <title>Genome sequencing and assembly of Phytophthora oleae, isolate VK10A, causative agent of rot of olive drupes.</title>
        <authorList>
            <person name="Conti Taguali S."/>
            <person name="Riolo M."/>
            <person name="La Spada F."/>
            <person name="Cacciola S.O."/>
            <person name="Dionisio G."/>
        </authorList>
    </citation>
    <scope>NUCLEOTIDE SEQUENCE [LARGE SCALE GENOMIC DNA]</scope>
    <source>
        <strain evidence="2 3">VK10A</strain>
    </source>
</reference>
<evidence type="ECO:0008006" key="4">
    <source>
        <dbReference type="Google" id="ProtNLM"/>
    </source>
</evidence>
<dbReference type="AlphaFoldDB" id="A0ABD3EVP5"/>
<sequence length="202" mass="23223">MLSISKVKNIAIRCDPGLVITNEIQITNENGFWYAVIPQFVRPHEYSNHGRMIALDPGMKTFMTGVDLDGNALHVGRDTRPHLDKYRARIRDSQREMDLIKKSKGHRSGRQWRAFARAKRTFHCATAKLKNSVKELHYQTCAHLTKHYDTNVLTVLTLRGETSTPPSTFSGSSARDLWQSTRCTNNERLYFETSGYSEYRQS</sequence>
<gene>
    <name evidence="2" type="ORF">V7S43_017992</name>
    <name evidence="1" type="ORF">V7S43_018615</name>
</gene>
<dbReference type="EMBL" id="JBIMZQ010000079">
    <property type="protein sequence ID" value="KAL3656535.1"/>
    <property type="molecule type" value="Genomic_DNA"/>
</dbReference>
<accession>A0ABD3EVP5</accession>
<proteinExistence type="predicted"/>
<keyword evidence="3" id="KW-1185">Reference proteome</keyword>